<dbReference type="SUPFAM" id="SSF81301">
    <property type="entry name" value="Nucleotidyltransferase"/>
    <property type="match status" value="1"/>
</dbReference>
<dbReference type="Gene3D" id="3.30.460.10">
    <property type="entry name" value="Beta Polymerase, domain 2"/>
    <property type="match status" value="1"/>
</dbReference>
<dbReference type="InterPro" id="IPR007530">
    <property type="entry name" value="Aminoglycoside_adenylylTfrase"/>
</dbReference>
<dbReference type="SUPFAM" id="SSF81631">
    <property type="entry name" value="PAP/OAS1 substrate-binding domain"/>
    <property type="match status" value="1"/>
</dbReference>
<reference evidence="2" key="1">
    <citation type="journal article" date="2019" name="Int. J. Syst. Evol. Microbiol.">
        <title>The Global Catalogue of Microorganisms (GCM) 10K type strain sequencing project: providing services to taxonomists for standard genome sequencing and annotation.</title>
        <authorList>
            <consortium name="The Broad Institute Genomics Platform"/>
            <consortium name="The Broad Institute Genome Sequencing Center for Infectious Disease"/>
            <person name="Wu L."/>
            <person name="Ma J."/>
        </authorList>
    </citation>
    <scope>NUCLEOTIDE SEQUENCE [LARGE SCALE GENOMIC DNA]</scope>
    <source>
        <strain evidence="2">CGMCC 1.3240</strain>
    </source>
</reference>
<protein>
    <submittedName>
        <fullName evidence="1">Aminoglycoside 6-adenylyltransferase</fullName>
    </submittedName>
</protein>
<dbReference type="Gene3D" id="1.20.120.330">
    <property type="entry name" value="Nucleotidyltransferases domain 2"/>
    <property type="match status" value="1"/>
</dbReference>
<name>A0ABW0W3H8_9BACL</name>
<dbReference type="Pfam" id="PF04439">
    <property type="entry name" value="Adenyl_transf"/>
    <property type="match status" value="1"/>
</dbReference>
<dbReference type="Proteomes" id="UP001596047">
    <property type="component" value="Unassembled WGS sequence"/>
</dbReference>
<dbReference type="EMBL" id="JBHSOW010000104">
    <property type="protein sequence ID" value="MFC5652716.1"/>
    <property type="molecule type" value="Genomic_DNA"/>
</dbReference>
<organism evidence="1 2">
    <name type="scientific">Paenibacillus solisilvae</name>
    <dbReference type="NCBI Taxonomy" id="2486751"/>
    <lineage>
        <taxon>Bacteria</taxon>
        <taxon>Bacillati</taxon>
        <taxon>Bacillota</taxon>
        <taxon>Bacilli</taxon>
        <taxon>Bacillales</taxon>
        <taxon>Paenibacillaceae</taxon>
        <taxon>Paenibacillus</taxon>
    </lineage>
</organism>
<keyword evidence="2" id="KW-1185">Reference proteome</keyword>
<proteinExistence type="predicted"/>
<sequence>MRSEEVMMDLILDFARADERVRAVIMNGSRVNPDAPRDRFQDYDIVYLVTSVDDYVRDRSWISYFGELMIIQTPDEMEVPAPGENSDGKFAFLMQFIDGNRIDLTMFPVQKMANMQQDSLSKLLLDKDEIIPPLPPASSKDYLTQPPTSQQFEHCCNEFWWVSTYIVKGLWRRELSYAKFMFDGPVRDMLMKMLNWHIAIRSDFKADPGKLGKYFEKHLEPKHWAAFAATYCDADYENIWRSLYVMTSLFREIAQVVAAFFDYTYPHEDDRRVTEYFNQIRNLPQDA</sequence>
<accession>A0ABW0W3H8</accession>
<dbReference type="PIRSF" id="PIRSF000812">
    <property type="entry name" value="AAD"/>
    <property type="match status" value="1"/>
</dbReference>
<gene>
    <name evidence="1" type="ORF">ACFPYJ_27075</name>
</gene>
<evidence type="ECO:0000313" key="1">
    <source>
        <dbReference type="EMBL" id="MFC5652716.1"/>
    </source>
</evidence>
<dbReference type="InterPro" id="IPR043519">
    <property type="entry name" value="NT_sf"/>
</dbReference>
<comment type="caution">
    <text evidence="1">The sequence shown here is derived from an EMBL/GenBank/DDBJ whole genome shotgun (WGS) entry which is preliminary data.</text>
</comment>
<evidence type="ECO:0000313" key="2">
    <source>
        <dbReference type="Proteomes" id="UP001596047"/>
    </source>
</evidence>
<dbReference type="RefSeq" id="WP_379191363.1">
    <property type="nucleotide sequence ID" value="NZ_JBHSOW010000104.1"/>
</dbReference>